<gene>
    <name evidence="1" type="ORF">B1B_16474</name>
</gene>
<accession>T0YM93</accession>
<dbReference type="EMBL" id="AUZY01010964">
    <property type="protein sequence ID" value="EQD36541.1"/>
    <property type="molecule type" value="Genomic_DNA"/>
</dbReference>
<protein>
    <submittedName>
        <fullName evidence="1">Plasmid maintenance system killer protein</fullName>
    </submittedName>
</protein>
<comment type="caution">
    <text evidence="1">The sequence shown here is derived from an EMBL/GenBank/DDBJ whole genome shotgun (WGS) entry which is preliminary data.</text>
</comment>
<name>T0YM93_9ZZZZ</name>
<proteinExistence type="predicted"/>
<organism evidence="1">
    <name type="scientific">mine drainage metagenome</name>
    <dbReference type="NCBI Taxonomy" id="410659"/>
    <lineage>
        <taxon>unclassified sequences</taxon>
        <taxon>metagenomes</taxon>
        <taxon>ecological metagenomes</taxon>
    </lineage>
</organism>
<dbReference type="AlphaFoldDB" id="T0YM93"/>
<reference evidence="1" key="2">
    <citation type="journal article" date="2014" name="ISME J.">
        <title>Microbial stratification in low pH oxic and suboxic macroscopic growths along an acid mine drainage.</title>
        <authorList>
            <person name="Mendez-Garcia C."/>
            <person name="Mesa V."/>
            <person name="Sprenger R.R."/>
            <person name="Richter M."/>
            <person name="Diez M.S."/>
            <person name="Solano J."/>
            <person name="Bargiela R."/>
            <person name="Golyshina O.V."/>
            <person name="Manteca A."/>
            <person name="Ramos J.L."/>
            <person name="Gallego J.R."/>
            <person name="Llorente I."/>
            <person name="Martins Dos Santos V.A."/>
            <person name="Jensen O.N."/>
            <person name="Pelaez A.I."/>
            <person name="Sanchez J."/>
            <person name="Ferrer M."/>
        </authorList>
    </citation>
    <scope>NUCLEOTIDE SEQUENCE</scope>
</reference>
<dbReference type="InterPro" id="IPR035093">
    <property type="entry name" value="RelE/ParE_toxin_dom_sf"/>
</dbReference>
<reference evidence="1" key="1">
    <citation type="submission" date="2013-08" db="EMBL/GenBank/DDBJ databases">
        <authorList>
            <person name="Mendez C."/>
            <person name="Richter M."/>
            <person name="Ferrer M."/>
            <person name="Sanchez J."/>
        </authorList>
    </citation>
    <scope>NUCLEOTIDE SEQUENCE</scope>
</reference>
<dbReference type="SUPFAM" id="SSF143011">
    <property type="entry name" value="RelE-like"/>
    <property type="match status" value="1"/>
</dbReference>
<feature type="non-terminal residue" evidence="1">
    <location>
        <position position="1"/>
    </location>
</feature>
<evidence type="ECO:0000313" key="1">
    <source>
        <dbReference type="EMBL" id="EQD36541.1"/>
    </source>
</evidence>
<dbReference type="Gene3D" id="3.30.2310.20">
    <property type="entry name" value="RelE-like"/>
    <property type="match status" value="1"/>
</dbReference>
<sequence>GNRRGQYSIRINDPWRICFRWASGDAGDVQIVDDH</sequence>